<name>A0AAP0JSW4_9MAGN</name>
<gene>
    <name evidence="1" type="ORF">Scep_009307</name>
</gene>
<comment type="caution">
    <text evidence="1">The sequence shown here is derived from an EMBL/GenBank/DDBJ whole genome shotgun (WGS) entry which is preliminary data.</text>
</comment>
<dbReference type="AlphaFoldDB" id="A0AAP0JSW4"/>
<dbReference type="Proteomes" id="UP001419268">
    <property type="component" value="Unassembled WGS sequence"/>
</dbReference>
<reference evidence="1 2" key="1">
    <citation type="submission" date="2024-01" db="EMBL/GenBank/DDBJ databases">
        <title>Genome assemblies of Stephania.</title>
        <authorList>
            <person name="Yang L."/>
        </authorList>
    </citation>
    <scope>NUCLEOTIDE SEQUENCE [LARGE SCALE GENOMIC DNA]</scope>
    <source>
        <strain evidence="1">JXDWG</strain>
        <tissue evidence="1">Leaf</tissue>
    </source>
</reference>
<organism evidence="1 2">
    <name type="scientific">Stephania cephalantha</name>
    <dbReference type="NCBI Taxonomy" id="152367"/>
    <lineage>
        <taxon>Eukaryota</taxon>
        <taxon>Viridiplantae</taxon>
        <taxon>Streptophyta</taxon>
        <taxon>Embryophyta</taxon>
        <taxon>Tracheophyta</taxon>
        <taxon>Spermatophyta</taxon>
        <taxon>Magnoliopsida</taxon>
        <taxon>Ranunculales</taxon>
        <taxon>Menispermaceae</taxon>
        <taxon>Menispermoideae</taxon>
        <taxon>Cissampelideae</taxon>
        <taxon>Stephania</taxon>
    </lineage>
</organism>
<proteinExistence type="predicted"/>
<protein>
    <submittedName>
        <fullName evidence="1">Uncharacterized protein</fullName>
    </submittedName>
</protein>
<sequence>MQPSLMIPHHSLQPIPTSLPRHARSIYIGSNINYILFFLLNDRIKGWIDDHK</sequence>
<evidence type="ECO:0000313" key="1">
    <source>
        <dbReference type="EMBL" id="KAK9139626.1"/>
    </source>
</evidence>
<keyword evidence="2" id="KW-1185">Reference proteome</keyword>
<dbReference type="EMBL" id="JBBNAG010000004">
    <property type="protein sequence ID" value="KAK9139626.1"/>
    <property type="molecule type" value="Genomic_DNA"/>
</dbReference>
<evidence type="ECO:0000313" key="2">
    <source>
        <dbReference type="Proteomes" id="UP001419268"/>
    </source>
</evidence>
<accession>A0AAP0JSW4</accession>